<name>A0A1X0QUB6_RHIZD</name>
<accession>A0A1X0QUB6</accession>
<dbReference type="SUPFAM" id="SSF52402">
    <property type="entry name" value="Adenine nucleotide alpha hydrolases-like"/>
    <property type="match status" value="1"/>
</dbReference>
<dbReference type="EMBL" id="KV922008">
    <property type="protein sequence ID" value="ORE03318.1"/>
    <property type="molecule type" value="Genomic_DNA"/>
</dbReference>
<dbReference type="InterPro" id="IPR006016">
    <property type="entry name" value="UspA"/>
</dbReference>
<organism evidence="2">
    <name type="scientific">Rhizopus microsporus var. microsporus</name>
    <dbReference type="NCBI Taxonomy" id="86635"/>
    <lineage>
        <taxon>Eukaryota</taxon>
        <taxon>Fungi</taxon>
        <taxon>Fungi incertae sedis</taxon>
        <taxon>Mucoromycota</taxon>
        <taxon>Mucoromycotina</taxon>
        <taxon>Mucoromycetes</taxon>
        <taxon>Mucorales</taxon>
        <taxon>Mucorineae</taxon>
        <taxon>Rhizopodaceae</taxon>
        <taxon>Rhizopus</taxon>
    </lineage>
</organism>
<dbReference type="AlphaFoldDB" id="A0A1X0QUB6"/>
<dbReference type="CDD" id="cd23659">
    <property type="entry name" value="USP_At3g01520-like"/>
    <property type="match status" value="1"/>
</dbReference>
<dbReference type="Proteomes" id="UP000242414">
    <property type="component" value="Unassembled WGS sequence"/>
</dbReference>
<evidence type="ECO:0000313" key="2">
    <source>
        <dbReference type="EMBL" id="ORE03318.1"/>
    </source>
</evidence>
<keyword evidence="2" id="KW-0378">Hydrolase</keyword>
<protein>
    <submittedName>
        <fullName evidence="2">Adenine nucleotide alpha hydrolases-like protein</fullName>
    </submittedName>
</protein>
<dbReference type="Pfam" id="PF00582">
    <property type="entry name" value="Usp"/>
    <property type="match status" value="1"/>
</dbReference>
<sequence>MDLDNLPPLTRLPTTFFPSPSKTFDGQESRVVAIAYDYSNYGDAMIAKSIHSDLLRPNDDIRILYVMNQNDYHNLFTPMLTVYGTNANYDDSQDAYLRNAVDTFMWEIVTVLNKRGFHNVSSEILRGDPKEVIVDYCRAVKPVYLLTGTRGLGAVKRAVLGSVSNYLVKHCPCPVLVIKLSCKEIEARKELNRKKQDTFTEVLAKFDYPQPI</sequence>
<dbReference type="OrthoDB" id="843225at2759"/>
<gene>
    <name evidence="2" type="ORF">BCV72DRAFT_264628</name>
</gene>
<dbReference type="GO" id="GO:0016787">
    <property type="term" value="F:hydrolase activity"/>
    <property type="evidence" value="ECO:0007669"/>
    <property type="project" value="UniProtKB-KW"/>
</dbReference>
<dbReference type="InterPro" id="IPR014729">
    <property type="entry name" value="Rossmann-like_a/b/a_fold"/>
</dbReference>
<proteinExistence type="predicted"/>
<reference evidence="2" key="1">
    <citation type="journal article" date="2016" name="Proc. Natl. Acad. Sci. U.S.A.">
        <title>Lipid metabolic changes in an early divergent fungus govern the establishment of a mutualistic symbiosis with endobacteria.</title>
        <authorList>
            <person name="Lastovetsky O.A."/>
            <person name="Gaspar M.L."/>
            <person name="Mondo S.J."/>
            <person name="LaButti K.M."/>
            <person name="Sandor L."/>
            <person name="Grigoriev I.V."/>
            <person name="Henry S.A."/>
            <person name="Pawlowska T.E."/>
        </authorList>
    </citation>
    <scope>NUCLEOTIDE SEQUENCE [LARGE SCALE GENOMIC DNA]</scope>
    <source>
        <strain evidence="2">ATCC 52814</strain>
    </source>
</reference>
<dbReference type="PANTHER" id="PTHR46100:SF4">
    <property type="entry name" value="USPA DOMAIN-CONTAINING PROTEIN"/>
    <property type="match status" value="1"/>
</dbReference>
<evidence type="ECO:0000259" key="1">
    <source>
        <dbReference type="Pfam" id="PF00582"/>
    </source>
</evidence>
<feature type="domain" description="UspA" evidence="1">
    <location>
        <begin position="30"/>
        <end position="179"/>
    </location>
</feature>
<dbReference type="PANTHER" id="PTHR46100">
    <property type="entry name" value="IMP2'P"/>
    <property type="match status" value="1"/>
</dbReference>
<dbReference type="Gene3D" id="3.40.50.620">
    <property type="entry name" value="HUPs"/>
    <property type="match status" value="1"/>
</dbReference>
<dbReference type="VEuPathDB" id="FungiDB:BCV72DRAFT_264628"/>